<dbReference type="Proteomes" id="UP000215914">
    <property type="component" value="Unassembled WGS sequence"/>
</dbReference>
<sequence length="50" mass="5731">MSNNSTYPTKKKKQPVLVLPEEQSNHWFSLHQKPDALKLSIPSFQTSGYV</sequence>
<evidence type="ECO:0000313" key="1">
    <source>
        <dbReference type="EMBL" id="KAF5818426.1"/>
    </source>
</evidence>
<reference evidence="1" key="1">
    <citation type="journal article" date="2017" name="Nature">
        <title>The sunflower genome provides insights into oil metabolism, flowering and Asterid evolution.</title>
        <authorList>
            <person name="Badouin H."/>
            <person name="Gouzy J."/>
            <person name="Grassa C.J."/>
            <person name="Murat F."/>
            <person name="Staton S.E."/>
            <person name="Cottret L."/>
            <person name="Lelandais-Briere C."/>
            <person name="Owens G.L."/>
            <person name="Carrere S."/>
            <person name="Mayjonade B."/>
            <person name="Legrand L."/>
            <person name="Gill N."/>
            <person name="Kane N.C."/>
            <person name="Bowers J.E."/>
            <person name="Hubner S."/>
            <person name="Bellec A."/>
            <person name="Berard A."/>
            <person name="Berges H."/>
            <person name="Blanchet N."/>
            <person name="Boniface M.C."/>
            <person name="Brunel D."/>
            <person name="Catrice O."/>
            <person name="Chaidir N."/>
            <person name="Claudel C."/>
            <person name="Donnadieu C."/>
            <person name="Faraut T."/>
            <person name="Fievet G."/>
            <person name="Helmstetter N."/>
            <person name="King M."/>
            <person name="Knapp S.J."/>
            <person name="Lai Z."/>
            <person name="Le Paslier M.C."/>
            <person name="Lippi Y."/>
            <person name="Lorenzon L."/>
            <person name="Mandel J.R."/>
            <person name="Marage G."/>
            <person name="Marchand G."/>
            <person name="Marquand E."/>
            <person name="Bret-Mestries E."/>
            <person name="Morien E."/>
            <person name="Nambeesan S."/>
            <person name="Nguyen T."/>
            <person name="Pegot-Espagnet P."/>
            <person name="Pouilly N."/>
            <person name="Raftis F."/>
            <person name="Sallet E."/>
            <person name="Schiex T."/>
            <person name="Thomas J."/>
            <person name="Vandecasteele C."/>
            <person name="Vares D."/>
            <person name="Vear F."/>
            <person name="Vautrin S."/>
            <person name="Crespi M."/>
            <person name="Mangin B."/>
            <person name="Burke J.M."/>
            <person name="Salse J."/>
            <person name="Munos S."/>
            <person name="Vincourt P."/>
            <person name="Rieseberg L.H."/>
            <person name="Langlade N.B."/>
        </authorList>
    </citation>
    <scope>NUCLEOTIDE SEQUENCE</scope>
    <source>
        <tissue evidence="1">Leaves</tissue>
    </source>
</reference>
<dbReference type="Gramene" id="mRNA:HanXRQr2_Chr02g0065121">
    <property type="protein sequence ID" value="CDS:HanXRQr2_Chr02g0065121.1"/>
    <property type="gene ID" value="HanXRQr2_Chr02g0065121"/>
</dbReference>
<keyword evidence="2" id="KW-1185">Reference proteome</keyword>
<dbReference type="EMBL" id="MNCJ02000317">
    <property type="protein sequence ID" value="KAF5818426.1"/>
    <property type="molecule type" value="Genomic_DNA"/>
</dbReference>
<comment type="caution">
    <text evidence="1">The sequence shown here is derived from an EMBL/GenBank/DDBJ whole genome shotgun (WGS) entry which is preliminary data.</text>
</comment>
<dbReference type="AlphaFoldDB" id="A0A9K3JMG8"/>
<organism evidence="1 2">
    <name type="scientific">Helianthus annuus</name>
    <name type="common">Common sunflower</name>
    <dbReference type="NCBI Taxonomy" id="4232"/>
    <lineage>
        <taxon>Eukaryota</taxon>
        <taxon>Viridiplantae</taxon>
        <taxon>Streptophyta</taxon>
        <taxon>Embryophyta</taxon>
        <taxon>Tracheophyta</taxon>
        <taxon>Spermatophyta</taxon>
        <taxon>Magnoliopsida</taxon>
        <taxon>eudicotyledons</taxon>
        <taxon>Gunneridae</taxon>
        <taxon>Pentapetalae</taxon>
        <taxon>asterids</taxon>
        <taxon>campanulids</taxon>
        <taxon>Asterales</taxon>
        <taxon>Asteraceae</taxon>
        <taxon>Asteroideae</taxon>
        <taxon>Heliantheae alliance</taxon>
        <taxon>Heliantheae</taxon>
        <taxon>Helianthus</taxon>
    </lineage>
</organism>
<proteinExistence type="predicted"/>
<reference evidence="1" key="2">
    <citation type="submission" date="2020-06" db="EMBL/GenBank/DDBJ databases">
        <title>Helianthus annuus Genome sequencing and assembly Release 2.</title>
        <authorList>
            <person name="Gouzy J."/>
            <person name="Langlade N."/>
            <person name="Munos S."/>
        </authorList>
    </citation>
    <scope>NUCLEOTIDE SEQUENCE</scope>
    <source>
        <tissue evidence="1">Leaves</tissue>
    </source>
</reference>
<protein>
    <submittedName>
        <fullName evidence="1">Uncharacterized protein</fullName>
    </submittedName>
</protein>
<name>A0A9K3JMG8_HELAN</name>
<accession>A0A9K3JMG8</accession>
<gene>
    <name evidence="1" type="ORF">HanXRQr2_Chr02g0065121</name>
</gene>
<evidence type="ECO:0000313" key="2">
    <source>
        <dbReference type="Proteomes" id="UP000215914"/>
    </source>
</evidence>